<keyword evidence="1" id="KW-0813">Transport</keyword>
<dbReference type="GO" id="GO:0005524">
    <property type="term" value="F:ATP binding"/>
    <property type="evidence" value="ECO:0007669"/>
    <property type="project" value="UniProtKB-KW"/>
</dbReference>
<dbReference type="EMBL" id="BK032830">
    <property type="protein sequence ID" value="DAF62971.1"/>
    <property type="molecule type" value="Genomic_DNA"/>
</dbReference>
<keyword evidence="1" id="KW-0547">Nucleotide-binding</keyword>
<name>A0A8S5TIV3_9CAUD</name>
<keyword evidence="1" id="KW-0762">Sugar transport</keyword>
<proteinExistence type="predicted"/>
<sequence>MALFELRQDETDAAEGFPPPPTFKDCAAADIETVFFNGDEHADWHNVDGKDVLVVVVEGGLREHNSHWEGGAKQNFDTGLYSAHSILYIKIADYGPKPKIGKLLVMDTGTDHKRTYSVVKCEEEAGVYRMTLQRTRQ</sequence>
<organism evidence="1">
    <name type="scientific">Caudovirales sp. ctu3532</name>
    <dbReference type="NCBI Taxonomy" id="2827639"/>
    <lineage>
        <taxon>Viruses</taxon>
        <taxon>Duplodnaviria</taxon>
        <taxon>Heunggongvirae</taxon>
        <taxon>Uroviricota</taxon>
        <taxon>Caudoviricetes</taxon>
    </lineage>
</organism>
<evidence type="ECO:0000313" key="1">
    <source>
        <dbReference type="EMBL" id="DAF62971.1"/>
    </source>
</evidence>
<accession>A0A8S5TIV3</accession>
<reference evidence="1" key="1">
    <citation type="journal article" date="2021" name="Proc. Natl. Acad. Sci. U.S.A.">
        <title>A Catalog of Tens of Thousands of Viruses from Human Metagenomes Reveals Hidden Associations with Chronic Diseases.</title>
        <authorList>
            <person name="Tisza M.J."/>
            <person name="Buck C.B."/>
        </authorList>
    </citation>
    <scope>NUCLEOTIDE SEQUENCE</scope>
    <source>
        <strain evidence="1">Ctu3532</strain>
    </source>
</reference>
<protein>
    <submittedName>
        <fullName evidence="1">ATP-binding sugar transporter</fullName>
    </submittedName>
</protein>
<keyword evidence="1" id="KW-0067">ATP-binding</keyword>